<protein>
    <submittedName>
        <fullName evidence="1">Uncharacterized protein</fullName>
    </submittedName>
</protein>
<accession>B7KIG3</accession>
<organism evidence="1 2">
    <name type="scientific">Gloeothece citriformis (strain PCC 7424)</name>
    <name type="common">Cyanothece sp. (strain PCC 7424)</name>
    <dbReference type="NCBI Taxonomy" id="65393"/>
    <lineage>
        <taxon>Bacteria</taxon>
        <taxon>Bacillati</taxon>
        <taxon>Cyanobacteriota</taxon>
        <taxon>Cyanophyceae</taxon>
        <taxon>Oscillatoriophycideae</taxon>
        <taxon>Chroococcales</taxon>
        <taxon>Aphanothecaceae</taxon>
        <taxon>Gloeothece</taxon>
        <taxon>Gloeothece citriformis</taxon>
    </lineage>
</organism>
<evidence type="ECO:0000313" key="1">
    <source>
        <dbReference type="EMBL" id="ACK69369.1"/>
    </source>
</evidence>
<name>B7KIG3_GLOC7</name>
<dbReference type="EMBL" id="CP001291">
    <property type="protein sequence ID" value="ACK69369.1"/>
    <property type="molecule type" value="Genomic_DNA"/>
</dbReference>
<dbReference type="HOGENOM" id="CLU_2585740_0_0_3"/>
<evidence type="ECO:0000313" key="2">
    <source>
        <dbReference type="Proteomes" id="UP000002384"/>
    </source>
</evidence>
<dbReference type="RefSeq" id="WP_012598316.1">
    <property type="nucleotide sequence ID" value="NC_011729.1"/>
</dbReference>
<reference evidence="1" key="1">
    <citation type="submission" date="2008-12" db="EMBL/GenBank/DDBJ databases">
        <title>Complete sequence of chromosome Cyanothece sp. PCC 7424.</title>
        <authorList>
            <consortium name="US DOE Joint Genome Institute"/>
            <person name="Lucas S."/>
            <person name="Copeland A."/>
            <person name="Lapidus A."/>
            <person name="Glavina del Rio T."/>
            <person name="Dalin E."/>
            <person name="Tice H."/>
            <person name="Bruce D."/>
            <person name="Goodwin L."/>
            <person name="Pitluck S."/>
            <person name="Chertkov O."/>
            <person name="Brettin T."/>
            <person name="Detter J.C."/>
            <person name="Han C."/>
            <person name="Larimer F."/>
            <person name="Land M."/>
            <person name="Hauser L."/>
            <person name="Kyrpides N."/>
            <person name="Mikhailova N."/>
            <person name="Liberton M."/>
            <person name="Stoeckel J."/>
            <person name="Banerjee A."/>
            <person name="Singh A."/>
            <person name="Page L."/>
            <person name="Sato H."/>
            <person name="Zhao L."/>
            <person name="Sherman L."/>
            <person name="Pakrasi H."/>
            <person name="Richardson P."/>
        </authorList>
    </citation>
    <scope>NUCLEOTIDE SEQUENCE</scope>
    <source>
        <strain evidence="1">PCC 7424</strain>
    </source>
</reference>
<dbReference type="Proteomes" id="UP000002384">
    <property type="component" value="Chromosome"/>
</dbReference>
<dbReference type="OrthoDB" id="9915277at2"/>
<dbReference type="eggNOG" id="ENOG50321MI">
    <property type="taxonomic scope" value="Bacteria"/>
</dbReference>
<proteinExistence type="predicted"/>
<dbReference type="KEGG" id="cyc:PCC7424_0913"/>
<keyword evidence="2" id="KW-1185">Reference proteome</keyword>
<sequence>MTTYITDEGLKLTANTPVELVEKLQQETSINSNSADRKTAIKITDPEAYIAELIQAGYLRVIDDIDG</sequence>
<dbReference type="AlphaFoldDB" id="B7KIG3"/>
<gene>
    <name evidence="1" type="ordered locus">PCC7424_0913</name>
</gene>
<dbReference type="STRING" id="65393.PCC7424_0913"/>